<dbReference type="RefSeq" id="XP_072856377.1">
    <property type="nucleotide sequence ID" value="XM_073000276.1"/>
</dbReference>
<proteinExistence type="predicted"/>
<organism evidence="2 3">
    <name type="scientific">Pogona vitticeps</name>
    <name type="common">central bearded dragon</name>
    <dbReference type="NCBI Taxonomy" id="103695"/>
    <lineage>
        <taxon>Eukaryota</taxon>
        <taxon>Metazoa</taxon>
        <taxon>Chordata</taxon>
        <taxon>Craniata</taxon>
        <taxon>Vertebrata</taxon>
        <taxon>Euteleostomi</taxon>
        <taxon>Lepidosauria</taxon>
        <taxon>Squamata</taxon>
        <taxon>Bifurcata</taxon>
        <taxon>Unidentata</taxon>
        <taxon>Episquamata</taxon>
        <taxon>Toxicofera</taxon>
        <taxon>Iguania</taxon>
        <taxon>Acrodonta</taxon>
        <taxon>Agamidae</taxon>
        <taxon>Amphibolurinae</taxon>
        <taxon>Pogona</taxon>
    </lineage>
</organism>
<dbReference type="GeneID" id="110091535"/>
<dbReference type="InterPro" id="IPR029281">
    <property type="entry name" value="FAM194_C"/>
</dbReference>
<reference evidence="3" key="1">
    <citation type="submission" date="2025-08" db="UniProtKB">
        <authorList>
            <consortium name="RefSeq"/>
        </authorList>
    </citation>
    <scope>IDENTIFICATION</scope>
</reference>
<keyword evidence="2" id="KW-1185">Reference proteome</keyword>
<dbReference type="Proteomes" id="UP001652642">
    <property type="component" value="Chromosome 5"/>
</dbReference>
<dbReference type="PANTHER" id="PTHR23093:SF16">
    <property type="entry name" value="FAM194 C-TERMINAL DOMAIN-CONTAINING PROTEIN"/>
    <property type="match status" value="1"/>
</dbReference>
<evidence type="ECO:0000313" key="2">
    <source>
        <dbReference type="Proteomes" id="UP001652642"/>
    </source>
</evidence>
<evidence type="ECO:0000313" key="3">
    <source>
        <dbReference type="RefSeq" id="XP_072856377.1"/>
    </source>
</evidence>
<evidence type="ECO:0000259" key="1">
    <source>
        <dbReference type="Pfam" id="PF14977"/>
    </source>
</evidence>
<protein>
    <submittedName>
        <fullName evidence="3">Uncharacterized protein C3orf20-like isoform X1</fullName>
    </submittedName>
</protein>
<dbReference type="PANTHER" id="PTHR23093">
    <property type="entry name" value="SIMILAR TO CHROMOSOME 3 OPEN READING FRAME 20"/>
    <property type="match status" value="1"/>
</dbReference>
<dbReference type="Pfam" id="PF14977">
    <property type="entry name" value="FAM194"/>
    <property type="match status" value="1"/>
</dbReference>
<accession>A0ABM5GFE8</accession>
<gene>
    <name evidence="3" type="primary">LOC110091535</name>
</gene>
<feature type="domain" description="FAM194 C-terminal" evidence="1">
    <location>
        <begin position="6"/>
        <end position="123"/>
    </location>
</feature>
<sequence length="504" mass="57094">MKMFRSSNIVLIYNQKGGMVTNKDGQILRKWKWPGAGKLDDPVIIQVNKYITVRIAGRFAVSLIYKWQHESVRLSLSTSQGVAVPQLESLDQIFTEAKVTSTLAKGFTKTHSKKEEEINTSLKKRVNLSKDTKISGIPEENLSCDFNVMTELKKLRQKIKNILEQWMEYYRIAFGISLPHLHKSSTFPQRGGKKCKTQPACAFLGKNKGYEAALSHNLPPFYSATRTGLTQDMPSESSRAPHLLSSSSEIKQVDTAHNKKFSPKLPKTRSSMAQSLAHTACPVVLQRNMLGEEAKICRCSNHQIPSVTDLEYDHLINNQASSPEQITVVWVMASLGAANYDPRTDEHLEQLYERKNKNRSMPCTQGRLDSFRLLKYDISSADEFTGHCGSLLVKRHNIAPGMVLMYIQGKLLFANYIFNGYSKSAKDLQKQIAITRSSYNRGCYLPTDYRFSLQSYPEYTEATISDDVSRCICYAMDRKESSCDFELFNLYREAACTGIHKHSN</sequence>
<name>A0ABM5GFE8_9SAUR</name>